<feature type="chain" id="PRO_5033458567" description="Ig-like domain-containing protein" evidence="1">
    <location>
        <begin position="24"/>
        <end position="86"/>
    </location>
</feature>
<dbReference type="EMBL" id="BGPR01013037">
    <property type="protein sequence ID" value="GBN58971.1"/>
    <property type="molecule type" value="Genomic_DNA"/>
</dbReference>
<keyword evidence="7" id="KW-1185">Reference proteome</keyword>
<dbReference type="Gene3D" id="2.60.40.10">
    <property type="entry name" value="Immunoglobulins"/>
    <property type="match status" value="1"/>
</dbReference>
<dbReference type="EMBL" id="BGPR01013039">
    <property type="protein sequence ID" value="GBN58976.1"/>
    <property type="molecule type" value="Genomic_DNA"/>
</dbReference>
<dbReference type="SUPFAM" id="SSF48726">
    <property type="entry name" value="Immunoglobulin"/>
    <property type="match status" value="1"/>
</dbReference>
<dbReference type="InterPro" id="IPR036179">
    <property type="entry name" value="Ig-like_dom_sf"/>
</dbReference>
<evidence type="ECO:0000313" key="3">
    <source>
        <dbReference type="EMBL" id="GBN54341.1"/>
    </source>
</evidence>
<name>A0A4Y2Q9K9_ARAVE</name>
<organism evidence="6 7">
    <name type="scientific">Araneus ventricosus</name>
    <name type="common">Orbweaver spider</name>
    <name type="synonym">Epeira ventricosa</name>
    <dbReference type="NCBI Taxonomy" id="182803"/>
    <lineage>
        <taxon>Eukaryota</taxon>
        <taxon>Metazoa</taxon>
        <taxon>Ecdysozoa</taxon>
        <taxon>Arthropoda</taxon>
        <taxon>Chelicerata</taxon>
        <taxon>Arachnida</taxon>
        <taxon>Araneae</taxon>
        <taxon>Araneomorphae</taxon>
        <taxon>Entelegynae</taxon>
        <taxon>Araneoidea</taxon>
        <taxon>Araneidae</taxon>
        <taxon>Araneus</taxon>
    </lineage>
</organism>
<dbReference type="InterPro" id="IPR007110">
    <property type="entry name" value="Ig-like_dom"/>
</dbReference>
<sequence>MVVTSHFTMTRLLNIIFTELLSSFPTVPPQPLSINDLPAGNNIEVRQGDKVVLYCKAVASKPPTQLVWYKNENELFDGKHLLLIKL</sequence>
<dbReference type="PROSITE" id="PS50835">
    <property type="entry name" value="IG_LIKE"/>
    <property type="match status" value="1"/>
</dbReference>
<gene>
    <name evidence="5" type="ORF">AVEN_120859_1</name>
    <name evidence="4" type="ORF">AVEN_211424_1</name>
    <name evidence="3" type="ORF">AVEN_36331_1</name>
    <name evidence="6" type="ORF">AVEN_80397_1</name>
</gene>
<evidence type="ECO:0000313" key="4">
    <source>
        <dbReference type="EMBL" id="GBN54352.1"/>
    </source>
</evidence>
<keyword evidence="1" id="KW-0732">Signal</keyword>
<protein>
    <recommendedName>
        <fullName evidence="2">Ig-like domain-containing protein</fullName>
    </recommendedName>
</protein>
<dbReference type="AlphaFoldDB" id="A0A4Y2Q9K9"/>
<evidence type="ECO:0000256" key="1">
    <source>
        <dbReference type="SAM" id="SignalP"/>
    </source>
</evidence>
<proteinExistence type="predicted"/>
<comment type="caution">
    <text evidence="6">The sequence shown here is derived from an EMBL/GenBank/DDBJ whole genome shotgun (WGS) entry which is preliminary data.</text>
</comment>
<accession>A0A4Y2Q9K9</accession>
<dbReference type="Proteomes" id="UP000499080">
    <property type="component" value="Unassembled WGS sequence"/>
</dbReference>
<dbReference type="InterPro" id="IPR013783">
    <property type="entry name" value="Ig-like_fold"/>
</dbReference>
<dbReference type="EMBL" id="BGPR01012068">
    <property type="protein sequence ID" value="GBN54352.1"/>
    <property type="molecule type" value="Genomic_DNA"/>
</dbReference>
<evidence type="ECO:0000313" key="6">
    <source>
        <dbReference type="EMBL" id="GBN58976.1"/>
    </source>
</evidence>
<reference evidence="6 7" key="1">
    <citation type="journal article" date="2019" name="Sci. Rep.">
        <title>Orb-weaving spider Araneus ventricosus genome elucidates the spidroin gene catalogue.</title>
        <authorList>
            <person name="Kono N."/>
            <person name="Nakamura H."/>
            <person name="Ohtoshi R."/>
            <person name="Moran D.A.P."/>
            <person name="Shinohara A."/>
            <person name="Yoshida Y."/>
            <person name="Fujiwara M."/>
            <person name="Mori M."/>
            <person name="Tomita M."/>
            <person name="Arakawa K."/>
        </authorList>
    </citation>
    <scope>NUCLEOTIDE SEQUENCE [LARGE SCALE GENOMIC DNA]</scope>
</reference>
<feature type="signal peptide" evidence="1">
    <location>
        <begin position="1"/>
        <end position="23"/>
    </location>
</feature>
<dbReference type="EMBL" id="BGPR01012067">
    <property type="protein sequence ID" value="GBN54341.1"/>
    <property type="molecule type" value="Genomic_DNA"/>
</dbReference>
<evidence type="ECO:0000313" key="5">
    <source>
        <dbReference type="EMBL" id="GBN58971.1"/>
    </source>
</evidence>
<dbReference type="OrthoDB" id="6426468at2759"/>
<evidence type="ECO:0000313" key="7">
    <source>
        <dbReference type="Proteomes" id="UP000499080"/>
    </source>
</evidence>
<evidence type="ECO:0000259" key="2">
    <source>
        <dbReference type="PROSITE" id="PS50835"/>
    </source>
</evidence>
<feature type="domain" description="Ig-like" evidence="2">
    <location>
        <begin position="25"/>
        <end position="86"/>
    </location>
</feature>